<evidence type="ECO:0000313" key="7">
    <source>
        <dbReference type="Proteomes" id="UP001489004"/>
    </source>
</evidence>
<feature type="domain" description="D-isomer specific 2-hydroxyacid dehydrogenase catalytic" evidence="4">
    <location>
        <begin position="43"/>
        <end position="305"/>
    </location>
</feature>
<dbReference type="Proteomes" id="UP001489004">
    <property type="component" value="Unassembled WGS sequence"/>
</dbReference>
<feature type="domain" description="D-isomer specific 2-hydroxyacid dehydrogenase NAD-binding" evidence="5">
    <location>
        <begin position="112"/>
        <end position="275"/>
    </location>
</feature>
<dbReference type="InterPro" id="IPR029753">
    <property type="entry name" value="D-isomer_DH_CS"/>
</dbReference>
<dbReference type="GO" id="GO:0030267">
    <property type="term" value="F:glyoxylate reductase (NADPH) activity"/>
    <property type="evidence" value="ECO:0007669"/>
    <property type="project" value="TreeGrafter"/>
</dbReference>
<proteinExistence type="inferred from homology"/>
<dbReference type="PANTHER" id="PTHR10996:SF178">
    <property type="entry name" value="2-HYDROXYACID DEHYDROGENASE YGL185C-RELATED"/>
    <property type="match status" value="1"/>
</dbReference>
<dbReference type="AlphaFoldDB" id="A0AAW1QP24"/>
<keyword evidence="1 3" id="KW-0560">Oxidoreductase</keyword>
<accession>A0AAW1QP24</accession>
<gene>
    <name evidence="6" type="ORF">WJX72_001486</name>
</gene>
<comment type="caution">
    <text evidence="6">The sequence shown here is derived from an EMBL/GenBank/DDBJ whole genome shotgun (WGS) entry which is preliminary data.</text>
</comment>
<sequence length="307" mass="33234">MGSQDDWEVIWCLAEGWEVLWDRLIHVLPPWAHLKKAKPGVPLCEQVEHADVLIPTTGVVNGDAIRAAPKLKIIVQPASGYNNIAIDVARERGIPVCTSPGVNAASVAEGALMMMLMLARQANKGQHCFREMMIGQPLGTQLRGKTLGIIGTGTIGQSLARYAAALGMEVLGTTSSSSREDLERLLRQSYCVSIHCPLTPATRGLIGEAELAMMPKGALLINFARGEVIDKQALCDAVEADHLGGVGLDVHWVEPADPSEPLYQHPNVVALGHTGVCTHEVIETYANLLTDNIVRMREGRELLHRLV</sequence>
<comment type="similarity">
    <text evidence="3">Belongs to the D-isomer specific 2-hydroxyacid dehydrogenase family.</text>
</comment>
<name>A0AAW1QP24_9CHLO</name>
<evidence type="ECO:0000259" key="4">
    <source>
        <dbReference type="Pfam" id="PF00389"/>
    </source>
</evidence>
<dbReference type="InterPro" id="IPR036291">
    <property type="entry name" value="NAD(P)-bd_dom_sf"/>
</dbReference>
<keyword evidence="2" id="KW-0520">NAD</keyword>
<dbReference type="Gene3D" id="3.40.50.720">
    <property type="entry name" value="NAD(P)-binding Rossmann-like Domain"/>
    <property type="match status" value="2"/>
</dbReference>
<dbReference type="Pfam" id="PF00389">
    <property type="entry name" value="2-Hacid_dh"/>
    <property type="match status" value="1"/>
</dbReference>
<dbReference type="PROSITE" id="PS00671">
    <property type="entry name" value="D_2_HYDROXYACID_DH_3"/>
    <property type="match status" value="1"/>
</dbReference>
<dbReference type="EMBL" id="JALJOR010000002">
    <property type="protein sequence ID" value="KAK9823271.1"/>
    <property type="molecule type" value="Genomic_DNA"/>
</dbReference>
<dbReference type="GO" id="GO:0005829">
    <property type="term" value="C:cytosol"/>
    <property type="evidence" value="ECO:0007669"/>
    <property type="project" value="TreeGrafter"/>
</dbReference>
<evidence type="ECO:0000256" key="1">
    <source>
        <dbReference type="ARBA" id="ARBA00023002"/>
    </source>
</evidence>
<dbReference type="InterPro" id="IPR006140">
    <property type="entry name" value="D-isomer_DH_NAD-bd"/>
</dbReference>
<organism evidence="6 7">
    <name type="scientific">[Myrmecia] bisecta</name>
    <dbReference type="NCBI Taxonomy" id="41462"/>
    <lineage>
        <taxon>Eukaryota</taxon>
        <taxon>Viridiplantae</taxon>
        <taxon>Chlorophyta</taxon>
        <taxon>core chlorophytes</taxon>
        <taxon>Trebouxiophyceae</taxon>
        <taxon>Trebouxiales</taxon>
        <taxon>Trebouxiaceae</taxon>
        <taxon>Myrmecia</taxon>
    </lineage>
</organism>
<protein>
    <submittedName>
        <fullName evidence="6">Uncharacterized protein</fullName>
    </submittedName>
</protein>
<dbReference type="InterPro" id="IPR006139">
    <property type="entry name" value="D-isomer_2_OHA_DH_cat_dom"/>
</dbReference>
<dbReference type="SUPFAM" id="SSF52283">
    <property type="entry name" value="Formate/glycerate dehydrogenase catalytic domain-like"/>
    <property type="match status" value="1"/>
</dbReference>
<evidence type="ECO:0000313" key="6">
    <source>
        <dbReference type="EMBL" id="KAK9823271.1"/>
    </source>
</evidence>
<dbReference type="GO" id="GO:0051287">
    <property type="term" value="F:NAD binding"/>
    <property type="evidence" value="ECO:0007669"/>
    <property type="project" value="InterPro"/>
</dbReference>
<evidence type="ECO:0000259" key="5">
    <source>
        <dbReference type="Pfam" id="PF02826"/>
    </source>
</evidence>
<dbReference type="InterPro" id="IPR050223">
    <property type="entry name" value="D-isomer_2-hydroxyacid_DH"/>
</dbReference>
<keyword evidence="7" id="KW-1185">Reference proteome</keyword>
<reference evidence="6 7" key="1">
    <citation type="journal article" date="2024" name="Nat. Commun.">
        <title>Phylogenomics reveals the evolutionary origins of lichenization in chlorophyte algae.</title>
        <authorList>
            <person name="Puginier C."/>
            <person name="Libourel C."/>
            <person name="Otte J."/>
            <person name="Skaloud P."/>
            <person name="Haon M."/>
            <person name="Grisel S."/>
            <person name="Petersen M."/>
            <person name="Berrin J.G."/>
            <person name="Delaux P.M."/>
            <person name="Dal Grande F."/>
            <person name="Keller J."/>
        </authorList>
    </citation>
    <scope>NUCLEOTIDE SEQUENCE [LARGE SCALE GENOMIC DNA]</scope>
    <source>
        <strain evidence="6 7">SAG 2043</strain>
    </source>
</reference>
<dbReference type="PANTHER" id="PTHR10996">
    <property type="entry name" value="2-HYDROXYACID DEHYDROGENASE-RELATED"/>
    <property type="match status" value="1"/>
</dbReference>
<evidence type="ECO:0000256" key="2">
    <source>
        <dbReference type="ARBA" id="ARBA00023027"/>
    </source>
</evidence>
<dbReference type="Pfam" id="PF02826">
    <property type="entry name" value="2-Hacid_dh_C"/>
    <property type="match status" value="1"/>
</dbReference>
<dbReference type="SUPFAM" id="SSF51735">
    <property type="entry name" value="NAD(P)-binding Rossmann-fold domains"/>
    <property type="match status" value="1"/>
</dbReference>
<evidence type="ECO:0000256" key="3">
    <source>
        <dbReference type="RuleBase" id="RU003719"/>
    </source>
</evidence>
<dbReference type="GO" id="GO:0016618">
    <property type="term" value="F:hydroxypyruvate reductase [NAD(P)H] activity"/>
    <property type="evidence" value="ECO:0007669"/>
    <property type="project" value="TreeGrafter"/>
</dbReference>